<sequence length="172" mass="19723">LESKATKTEEASQHKSTENVVPRNSETHKMYDEHEKVAFKQLQGNDQVNVSSEYDILKEDKAPVSAFTGNIYDTSNFNIADGTYAASCSSNTLRMVVPTESYDHVRMKKTDDGKYDHVELQDQRNRVIDIDTYDQCNVLALDKTYYDTCQDKFNLHQQLEGNVYHTANFHPT</sequence>
<evidence type="ECO:0000313" key="2">
    <source>
        <dbReference type="EMBL" id="KAL3837428.1"/>
    </source>
</evidence>
<dbReference type="EMBL" id="JBJQND010000018">
    <property type="protein sequence ID" value="KAL3837428.1"/>
    <property type="molecule type" value="Genomic_DNA"/>
</dbReference>
<reference evidence="2 3" key="1">
    <citation type="submission" date="2024-11" db="EMBL/GenBank/DDBJ databases">
        <title>Chromosome-level genome assembly of the freshwater bivalve Anodonta woodiana.</title>
        <authorList>
            <person name="Chen X."/>
        </authorList>
    </citation>
    <scope>NUCLEOTIDE SEQUENCE [LARGE SCALE GENOMIC DNA]</scope>
    <source>
        <strain evidence="2">MN2024</strain>
        <tissue evidence="2">Gills</tissue>
    </source>
</reference>
<feature type="non-terminal residue" evidence="2">
    <location>
        <position position="1"/>
    </location>
</feature>
<gene>
    <name evidence="2" type="ORF">ACJMK2_022787</name>
</gene>
<organism evidence="2 3">
    <name type="scientific">Sinanodonta woodiana</name>
    <name type="common">Chinese pond mussel</name>
    <name type="synonym">Anodonta woodiana</name>
    <dbReference type="NCBI Taxonomy" id="1069815"/>
    <lineage>
        <taxon>Eukaryota</taxon>
        <taxon>Metazoa</taxon>
        <taxon>Spiralia</taxon>
        <taxon>Lophotrochozoa</taxon>
        <taxon>Mollusca</taxon>
        <taxon>Bivalvia</taxon>
        <taxon>Autobranchia</taxon>
        <taxon>Heteroconchia</taxon>
        <taxon>Palaeoheterodonta</taxon>
        <taxon>Unionida</taxon>
        <taxon>Unionoidea</taxon>
        <taxon>Unionidae</taxon>
        <taxon>Unioninae</taxon>
        <taxon>Sinanodonta</taxon>
    </lineage>
</organism>
<dbReference type="AlphaFoldDB" id="A0ABD3TLW1"/>
<keyword evidence="3" id="KW-1185">Reference proteome</keyword>
<feature type="region of interest" description="Disordered" evidence="1">
    <location>
        <begin position="1"/>
        <end position="30"/>
    </location>
</feature>
<feature type="compositionally biased region" description="Basic and acidic residues" evidence="1">
    <location>
        <begin position="1"/>
        <end position="17"/>
    </location>
</feature>
<name>A0ABD3TLW1_SINWO</name>
<evidence type="ECO:0000313" key="3">
    <source>
        <dbReference type="Proteomes" id="UP001634394"/>
    </source>
</evidence>
<dbReference type="Proteomes" id="UP001634394">
    <property type="component" value="Unassembled WGS sequence"/>
</dbReference>
<protein>
    <submittedName>
        <fullName evidence="2">Uncharacterized protein</fullName>
    </submittedName>
</protein>
<proteinExistence type="predicted"/>
<accession>A0ABD3TLW1</accession>
<evidence type="ECO:0000256" key="1">
    <source>
        <dbReference type="SAM" id="MobiDB-lite"/>
    </source>
</evidence>
<comment type="caution">
    <text evidence="2">The sequence shown here is derived from an EMBL/GenBank/DDBJ whole genome shotgun (WGS) entry which is preliminary data.</text>
</comment>